<dbReference type="InterPro" id="IPR013766">
    <property type="entry name" value="Thioredoxin_domain"/>
</dbReference>
<accession>W4FWZ2</accession>
<dbReference type="InterPro" id="IPR036249">
    <property type="entry name" value="Thioredoxin-like_sf"/>
</dbReference>
<evidence type="ECO:0000313" key="2">
    <source>
        <dbReference type="EMBL" id="ETV71319.1"/>
    </source>
</evidence>
<proteinExistence type="predicted"/>
<dbReference type="InterPro" id="IPR012336">
    <property type="entry name" value="Thioredoxin-like_fold"/>
</dbReference>
<organism evidence="2">
    <name type="scientific">Aphanomyces astaci</name>
    <name type="common">Crayfish plague agent</name>
    <dbReference type="NCBI Taxonomy" id="112090"/>
    <lineage>
        <taxon>Eukaryota</taxon>
        <taxon>Sar</taxon>
        <taxon>Stramenopiles</taxon>
        <taxon>Oomycota</taxon>
        <taxon>Saprolegniomycetes</taxon>
        <taxon>Saprolegniales</taxon>
        <taxon>Verrucalvaceae</taxon>
        <taxon>Aphanomyces</taxon>
    </lineage>
</organism>
<dbReference type="GO" id="GO:0005634">
    <property type="term" value="C:nucleus"/>
    <property type="evidence" value="ECO:0007669"/>
    <property type="project" value="TreeGrafter"/>
</dbReference>
<dbReference type="Gene3D" id="3.40.30.10">
    <property type="entry name" value="Glutaredoxin"/>
    <property type="match status" value="2"/>
</dbReference>
<evidence type="ECO:0000259" key="1">
    <source>
        <dbReference type="PROSITE" id="PS51352"/>
    </source>
</evidence>
<dbReference type="OrthoDB" id="62480at2759"/>
<feature type="domain" description="Thioredoxin" evidence="1">
    <location>
        <begin position="220"/>
        <end position="346"/>
    </location>
</feature>
<dbReference type="AlphaFoldDB" id="W4FWZ2"/>
<dbReference type="RefSeq" id="XP_009839259.1">
    <property type="nucleotide sequence ID" value="XM_009840957.1"/>
</dbReference>
<name>W4FWZ2_APHAT</name>
<dbReference type="GO" id="GO:0031397">
    <property type="term" value="P:negative regulation of protein ubiquitination"/>
    <property type="evidence" value="ECO:0007669"/>
    <property type="project" value="TreeGrafter"/>
</dbReference>
<dbReference type="InterPro" id="IPR045870">
    <property type="entry name" value="TryX_NRX_thioredoxin_dom"/>
</dbReference>
<dbReference type="EMBL" id="KI913161">
    <property type="protein sequence ID" value="ETV71319.1"/>
    <property type="molecule type" value="Genomic_DNA"/>
</dbReference>
<dbReference type="PANTHER" id="PTHR46472">
    <property type="entry name" value="NUCLEOREDOXIN"/>
    <property type="match status" value="1"/>
</dbReference>
<dbReference type="PANTHER" id="PTHR46472:SF1">
    <property type="entry name" value="NUCLEOREDOXIN"/>
    <property type="match status" value="1"/>
</dbReference>
<sequence length="494" mass="53669">MSTTLYGCIEICFNTLFKINSHVQTHHTIPRQVQSLHNFAGRVSEALHDSIEVDRRHFPIMSVSGFTSPFVPLLGPTLLQKGGKEVSTAELLHGKTVGIYFSAHWCPPCRGFTPELATYYKTLQASGKPFEIVFVSSDKDQASFDEYFGEMPWVAVPFAARDVHSALNSLYKVQGIPTLVIVDEHGNTINPNARSKVSQDPEGLHFPYIPKTLPQILGNHFVNRDGQSFSAADLKGKHLGLYFSASWCGPCQNFTPVLAEAYAAAKAAGNELEIVFVSGDRSQGDFDGYLKKMPWLAIPFESASAVYEELGEVYDVEGIPHLVVLGPNRGPTRPVVNKDAVSVVRSDPKGFPWAPKSVVDLSEGASSGGFSINEKPSLVVFYSSLSEAEQVAVDATLKTLAAESSKGVVCQGDVCTVSDEPAVIFFTSKDKESGIADQIHNLTKSESVHGPHAILLDISERKFFVHTGAIDAAALRDVLAQFQAKTLALQALEL</sequence>
<dbReference type="VEuPathDB" id="FungiDB:H257_13447"/>
<protein>
    <recommendedName>
        <fullName evidence="1">Thioredoxin domain-containing protein</fullName>
    </recommendedName>
</protein>
<dbReference type="Pfam" id="PF13905">
    <property type="entry name" value="Thioredoxin_8"/>
    <property type="match status" value="2"/>
</dbReference>
<dbReference type="GO" id="GO:0004791">
    <property type="term" value="F:thioredoxin-disulfide reductase (NADPH) activity"/>
    <property type="evidence" value="ECO:0007669"/>
    <property type="project" value="InterPro"/>
</dbReference>
<dbReference type="CDD" id="cd03009">
    <property type="entry name" value="TryX_like_TryX_NRX"/>
    <property type="match status" value="1"/>
</dbReference>
<dbReference type="GeneID" id="20815443"/>
<dbReference type="GO" id="GO:0030178">
    <property type="term" value="P:negative regulation of Wnt signaling pathway"/>
    <property type="evidence" value="ECO:0007669"/>
    <property type="project" value="TreeGrafter"/>
</dbReference>
<dbReference type="PROSITE" id="PS51352">
    <property type="entry name" value="THIOREDOXIN_2"/>
    <property type="match status" value="2"/>
</dbReference>
<dbReference type="SUPFAM" id="SSF52833">
    <property type="entry name" value="Thioredoxin-like"/>
    <property type="match status" value="2"/>
</dbReference>
<gene>
    <name evidence="2" type="ORF">H257_13447</name>
</gene>
<feature type="domain" description="Thioredoxin" evidence="1">
    <location>
        <begin position="62"/>
        <end position="214"/>
    </location>
</feature>
<reference evidence="2" key="1">
    <citation type="submission" date="2013-12" db="EMBL/GenBank/DDBJ databases">
        <title>The Genome Sequence of Aphanomyces astaci APO3.</title>
        <authorList>
            <consortium name="The Broad Institute Genomics Platform"/>
            <person name="Russ C."/>
            <person name="Tyler B."/>
            <person name="van West P."/>
            <person name="Dieguez-Uribeondo J."/>
            <person name="Young S.K."/>
            <person name="Zeng Q."/>
            <person name="Gargeya S."/>
            <person name="Fitzgerald M."/>
            <person name="Abouelleil A."/>
            <person name="Alvarado L."/>
            <person name="Chapman S.B."/>
            <person name="Gainer-Dewar J."/>
            <person name="Goldberg J."/>
            <person name="Griggs A."/>
            <person name="Gujja S."/>
            <person name="Hansen M."/>
            <person name="Howarth C."/>
            <person name="Imamovic A."/>
            <person name="Ireland A."/>
            <person name="Larimer J."/>
            <person name="McCowan C."/>
            <person name="Murphy C."/>
            <person name="Pearson M."/>
            <person name="Poon T.W."/>
            <person name="Priest M."/>
            <person name="Roberts A."/>
            <person name="Saif S."/>
            <person name="Shea T."/>
            <person name="Sykes S."/>
            <person name="Wortman J."/>
            <person name="Nusbaum C."/>
            <person name="Birren B."/>
        </authorList>
    </citation>
    <scope>NUCLEOTIDE SEQUENCE [LARGE SCALE GENOMIC DNA]</scope>
    <source>
        <strain evidence="2">APO3</strain>
    </source>
</reference>